<dbReference type="Pfam" id="PF02089">
    <property type="entry name" value="Palm_thioest"/>
    <property type="match status" value="1"/>
</dbReference>
<accession>A0AA36G8I4</accession>
<feature type="signal peptide" evidence="10">
    <location>
        <begin position="1"/>
        <end position="18"/>
    </location>
</feature>
<sequence length="310" mass="35010">MLLYLFAAFAICAAKKEAHFKNLLKTNNLTRVEVSRVPVVLWHGMGDSCCNPLSMGSVKKLIEERLPGVYVKSLMLGGNVATDMEHGFIGNMNDLVLEACAKIRLDPQLQGGYHAMGFSQGGLFVRALAERCPDPPVKNLVSIGGPHQGIYGFPYCIGPTAICDSVRHLLEYGAYTAFVQNHVVQAQYWHDPLNNEEYKSRNIFLSDLNNEKVVNPEYKANMLKLKQFLLVIFSRDEMVVPRESTWFGFYKPGDLHTILPMNQTSLYLEDRIGLRKLHESGRLHFLEVDGNHLQIPRDTLVKEVIDKYLA</sequence>
<dbReference type="PRINTS" id="PR00414">
    <property type="entry name" value="PPTHIESTRASE"/>
</dbReference>
<evidence type="ECO:0000256" key="3">
    <source>
        <dbReference type="ARBA" id="ARBA00014212"/>
    </source>
</evidence>
<dbReference type="EC" id="3.1.2.22" evidence="2"/>
<comment type="caution">
    <text evidence="11">The sequence shown here is derived from an EMBL/GenBank/DDBJ whole genome shotgun (WGS) entry which is preliminary data.</text>
</comment>
<feature type="chain" id="PRO_5041436609" description="Palmitoyl-protein thioesterase 1" evidence="10">
    <location>
        <begin position="19"/>
        <end position="310"/>
    </location>
</feature>
<protein>
    <recommendedName>
        <fullName evidence="3">Palmitoyl-protein thioesterase 1</fullName>
        <ecNumber evidence="2">3.1.2.22</ecNumber>
    </recommendedName>
    <alternativeName>
        <fullName evidence="8">Palmitoyl-protein hydrolase 1</fullName>
    </alternativeName>
</protein>
<dbReference type="Gene3D" id="3.40.50.1820">
    <property type="entry name" value="alpha/beta hydrolase"/>
    <property type="match status" value="1"/>
</dbReference>
<dbReference type="PANTHER" id="PTHR11247">
    <property type="entry name" value="PALMITOYL-PROTEIN THIOESTERASE/DOLICHYLDIPHOSPHATASE 1"/>
    <property type="match status" value="1"/>
</dbReference>
<dbReference type="FunFam" id="3.40.50.1820:FF:000107">
    <property type="entry name" value="Palmitoyl-protein thioesterase 1"/>
    <property type="match status" value="1"/>
</dbReference>
<organism evidence="11 12">
    <name type="scientific">Mesorhabditis spiculigera</name>
    <dbReference type="NCBI Taxonomy" id="96644"/>
    <lineage>
        <taxon>Eukaryota</taxon>
        <taxon>Metazoa</taxon>
        <taxon>Ecdysozoa</taxon>
        <taxon>Nematoda</taxon>
        <taxon>Chromadorea</taxon>
        <taxon>Rhabditida</taxon>
        <taxon>Rhabditina</taxon>
        <taxon>Rhabditomorpha</taxon>
        <taxon>Rhabditoidea</taxon>
        <taxon>Rhabditidae</taxon>
        <taxon>Mesorhabditinae</taxon>
        <taxon>Mesorhabditis</taxon>
    </lineage>
</organism>
<comment type="similarity">
    <text evidence="1">Belongs to the palmitoyl-protein thioesterase family.</text>
</comment>
<keyword evidence="4 10" id="KW-0732">Signal</keyword>
<name>A0AA36G8I4_9BILA</name>
<dbReference type="SUPFAM" id="SSF53474">
    <property type="entry name" value="alpha/beta-Hydrolases"/>
    <property type="match status" value="1"/>
</dbReference>
<dbReference type="GO" id="GO:0008474">
    <property type="term" value="F:palmitoyl-(protein) hydrolase activity"/>
    <property type="evidence" value="ECO:0007669"/>
    <property type="project" value="UniProtKB-EC"/>
</dbReference>
<evidence type="ECO:0000256" key="8">
    <source>
        <dbReference type="ARBA" id="ARBA00031934"/>
    </source>
</evidence>
<evidence type="ECO:0000256" key="10">
    <source>
        <dbReference type="SAM" id="SignalP"/>
    </source>
</evidence>
<keyword evidence="5" id="KW-0378">Hydrolase</keyword>
<dbReference type="AlphaFoldDB" id="A0AA36G8I4"/>
<dbReference type="InterPro" id="IPR029058">
    <property type="entry name" value="AB_hydrolase_fold"/>
</dbReference>
<dbReference type="GO" id="GO:0005764">
    <property type="term" value="C:lysosome"/>
    <property type="evidence" value="ECO:0007669"/>
    <property type="project" value="TreeGrafter"/>
</dbReference>
<dbReference type="EMBL" id="CATQJA010002664">
    <property type="protein sequence ID" value="CAJ0581973.1"/>
    <property type="molecule type" value="Genomic_DNA"/>
</dbReference>
<proteinExistence type="inferred from homology"/>
<dbReference type="GO" id="GO:0006898">
    <property type="term" value="P:receptor-mediated endocytosis"/>
    <property type="evidence" value="ECO:0007669"/>
    <property type="project" value="TreeGrafter"/>
</dbReference>
<gene>
    <name evidence="11" type="ORF">MSPICULIGERA_LOCUS20121</name>
</gene>
<dbReference type="PANTHER" id="PTHR11247:SF8">
    <property type="entry name" value="PALMITOYL-PROTEIN THIOESTERASE 1"/>
    <property type="match status" value="1"/>
</dbReference>
<feature type="non-terminal residue" evidence="11">
    <location>
        <position position="1"/>
    </location>
</feature>
<dbReference type="InterPro" id="IPR002472">
    <property type="entry name" value="Palm_thioest"/>
</dbReference>
<evidence type="ECO:0000256" key="6">
    <source>
        <dbReference type="ARBA" id="ARBA00023157"/>
    </source>
</evidence>
<evidence type="ECO:0000256" key="7">
    <source>
        <dbReference type="ARBA" id="ARBA00023180"/>
    </source>
</evidence>
<keyword evidence="7" id="KW-0325">Glycoprotein</keyword>
<reference evidence="11" key="1">
    <citation type="submission" date="2023-06" db="EMBL/GenBank/DDBJ databases">
        <authorList>
            <person name="Delattre M."/>
        </authorList>
    </citation>
    <scope>NUCLEOTIDE SEQUENCE</scope>
    <source>
        <strain evidence="11">AF72</strain>
    </source>
</reference>
<evidence type="ECO:0000256" key="9">
    <source>
        <dbReference type="ARBA" id="ARBA00047409"/>
    </source>
</evidence>
<keyword evidence="12" id="KW-1185">Reference proteome</keyword>
<dbReference type="Proteomes" id="UP001177023">
    <property type="component" value="Unassembled WGS sequence"/>
</dbReference>
<evidence type="ECO:0000313" key="11">
    <source>
        <dbReference type="EMBL" id="CAJ0581973.1"/>
    </source>
</evidence>
<evidence type="ECO:0000313" key="12">
    <source>
        <dbReference type="Proteomes" id="UP001177023"/>
    </source>
</evidence>
<evidence type="ECO:0000256" key="5">
    <source>
        <dbReference type="ARBA" id="ARBA00022801"/>
    </source>
</evidence>
<evidence type="ECO:0000256" key="2">
    <source>
        <dbReference type="ARBA" id="ARBA00012423"/>
    </source>
</evidence>
<keyword evidence="6" id="KW-1015">Disulfide bond</keyword>
<evidence type="ECO:0000256" key="1">
    <source>
        <dbReference type="ARBA" id="ARBA00010758"/>
    </source>
</evidence>
<comment type="catalytic activity">
    <reaction evidence="9">
        <text>S-hexadecanoyl-L-cysteinyl-[protein] + H2O = L-cysteinyl-[protein] + hexadecanoate + H(+)</text>
        <dbReference type="Rhea" id="RHEA:19233"/>
        <dbReference type="Rhea" id="RHEA-COMP:10131"/>
        <dbReference type="Rhea" id="RHEA-COMP:11032"/>
        <dbReference type="ChEBI" id="CHEBI:7896"/>
        <dbReference type="ChEBI" id="CHEBI:15377"/>
        <dbReference type="ChEBI" id="CHEBI:15378"/>
        <dbReference type="ChEBI" id="CHEBI:29950"/>
        <dbReference type="ChEBI" id="CHEBI:74151"/>
        <dbReference type="EC" id="3.1.2.22"/>
    </reaction>
    <physiologicalReaction direction="left-to-right" evidence="9">
        <dbReference type="Rhea" id="RHEA:19234"/>
    </physiologicalReaction>
</comment>
<evidence type="ECO:0000256" key="4">
    <source>
        <dbReference type="ARBA" id="ARBA00022729"/>
    </source>
</evidence>